<comment type="similarity">
    <text evidence="2">Belongs to the TAF9 family.</text>
</comment>
<dbReference type="InterPro" id="IPR051431">
    <property type="entry name" value="TFIID_subunit_9"/>
</dbReference>
<reference evidence="7" key="1">
    <citation type="submission" date="2011-05" db="EMBL/GenBank/DDBJ databases">
        <authorList>
            <person name="Richards S.R."/>
            <person name="Qu J."/>
            <person name="Jiang H."/>
            <person name="Jhangiani S.N."/>
            <person name="Agravi P."/>
            <person name="Goodspeed R."/>
            <person name="Gross S."/>
            <person name="Mandapat C."/>
            <person name="Jackson L."/>
            <person name="Mathew T."/>
            <person name="Pu L."/>
            <person name="Thornton R."/>
            <person name="Saada N."/>
            <person name="Wilczek-Boney K.B."/>
            <person name="Lee S."/>
            <person name="Kovar C."/>
            <person name="Wu Y."/>
            <person name="Scherer S.E."/>
            <person name="Worley K.C."/>
            <person name="Muzny D.M."/>
            <person name="Gibbs R."/>
        </authorList>
    </citation>
    <scope>NUCLEOTIDE SEQUENCE</scope>
    <source>
        <strain evidence="7">Brora</strain>
    </source>
</reference>
<dbReference type="GO" id="GO:0003713">
    <property type="term" value="F:transcription coactivator activity"/>
    <property type="evidence" value="ECO:0007669"/>
    <property type="project" value="TreeGrafter"/>
</dbReference>
<dbReference type="eggNOG" id="KOG3334">
    <property type="taxonomic scope" value="Eukaryota"/>
</dbReference>
<organism evidence="6 7">
    <name type="scientific">Strigamia maritima</name>
    <name type="common">European centipede</name>
    <name type="synonym">Geophilus maritimus</name>
    <dbReference type="NCBI Taxonomy" id="126957"/>
    <lineage>
        <taxon>Eukaryota</taxon>
        <taxon>Metazoa</taxon>
        <taxon>Ecdysozoa</taxon>
        <taxon>Arthropoda</taxon>
        <taxon>Myriapoda</taxon>
        <taxon>Chilopoda</taxon>
        <taxon>Pleurostigmophora</taxon>
        <taxon>Geophilomorpha</taxon>
        <taxon>Linotaeniidae</taxon>
        <taxon>Strigamia</taxon>
    </lineage>
</organism>
<dbReference type="GO" id="GO:0005669">
    <property type="term" value="C:transcription factor TFIID complex"/>
    <property type="evidence" value="ECO:0007669"/>
    <property type="project" value="TreeGrafter"/>
</dbReference>
<dbReference type="Gene3D" id="1.10.20.10">
    <property type="entry name" value="Histone, subunit A"/>
    <property type="match status" value="1"/>
</dbReference>
<accession>T1J4R5</accession>
<evidence type="ECO:0000256" key="4">
    <source>
        <dbReference type="ARBA" id="ARBA00023163"/>
    </source>
</evidence>
<name>T1J4R5_STRMM</name>
<evidence type="ECO:0000256" key="3">
    <source>
        <dbReference type="ARBA" id="ARBA00023015"/>
    </source>
</evidence>
<dbReference type="GO" id="GO:0016251">
    <property type="term" value="F:RNA polymerase II general transcription initiation factor activity"/>
    <property type="evidence" value="ECO:0007669"/>
    <property type="project" value="TreeGrafter"/>
</dbReference>
<dbReference type="GO" id="GO:0000124">
    <property type="term" value="C:SAGA complex"/>
    <property type="evidence" value="ECO:0007669"/>
    <property type="project" value="TreeGrafter"/>
</dbReference>
<comment type="subcellular location">
    <subcellularLocation>
        <location evidence="1">Nucleus</location>
    </subcellularLocation>
</comment>
<dbReference type="InterPro" id="IPR009072">
    <property type="entry name" value="Histone-fold"/>
</dbReference>
<dbReference type="PhylomeDB" id="T1J4R5"/>
<sequence length="263" mass="28631">MAAPKSNPKDALVMAAILKDMGIIDYEPRVINQMLEFAYRYVTNILDDGRVFCTHAKKKTLDVDDVKLAIQMQLDRSFTTPPPRDILIEIARQRNSIPLPLIRPHCGPRLPPDRYCTTSCNYKVKPTKKTGGGRPYQIGVPFGSITNTKIQQMVTAVPKTVNLPSKSASLSIVTKGVTTPTVAIVTRPAATPTSSNLIQTQPIIKISSGTALSSSQMPPSATTLSSNLSTSTPIIVTRTVPAILSNTEIISGKRKREDDYDVV</sequence>
<dbReference type="Pfam" id="PF02291">
    <property type="entry name" value="TFIID-31kDa"/>
    <property type="match status" value="1"/>
</dbReference>
<dbReference type="AlphaFoldDB" id="T1J4R5"/>
<keyword evidence="4" id="KW-0804">Transcription</keyword>
<proteinExistence type="inferred from homology"/>
<dbReference type="CDD" id="cd07979">
    <property type="entry name" value="HFD_TAF9"/>
    <property type="match status" value="1"/>
</dbReference>
<dbReference type="EMBL" id="JH431849">
    <property type="status" value="NOT_ANNOTATED_CDS"/>
    <property type="molecule type" value="Genomic_DNA"/>
</dbReference>
<evidence type="ECO:0000313" key="6">
    <source>
        <dbReference type="EnsemblMetazoa" id="SMAR008609-PA"/>
    </source>
</evidence>
<dbReference type="SUPFAM" id="SSF47113">
    <property type="entry name" value="Histone-fold"/>
    <property type="match status" value="1"/>
</dbReference>
<dbReference type="GO" id="GO:0051123">
    <property type="term" value="P:RNA polymerase II preinitiation complex assembly"/>
    <property type="evidence" value="ECO:0007669"/>
    <property type="project" value="TreeGrafter"/>
</dbReference>
<dbReference type="HOGENOM" id="CLU_068315_2_0_1"/>
<protein>
    <submittedName>
        <fullName evidence="6">Uncharacterized protein</fullName>
    </submittedName>
</protein>
<evidence type="ECO:0000313" key="7">
    <source>
        <dbReference type="Proteomes" id="UP000014500"/>
    </source>
</evidence>
<keyword evidence="5" id="KW-0539">Nucleus</keyword>
<dbReference type="Proteomes" id="UP000014500">
    <property type="component" value="Unassembled WGS sequence"/>
</dbReference>
<dbReference type="EnsemblMetazoa" id="SMAR008609-RA">
    <property type="protein sequence ID" value="SMAR008609-PA"/>
    <property type="gene ID" value="SMAR008609"/>
</dbReference>
<reference evidence="6" key="2">
    <citation type="submission" date="2015-02" db="UniProtKB">
        <authorList>
            <consortium name="EnsemblMetazoa"/>
        </authorList>
    </citation>
    <scope>IDENTIFICATION</scope>
</reference>
<keyword evidence="3" id="KW-0805">Transcription regulation</keyword>
<evidence type="ECO:0000256" key="2">
    <source>
        <dbReference type="ARBA" id="ARBA00007646"/>
    </source>
</evidence>
<dbReference type="InterPro" id="IPR003162">
    <property type="entry name" value="TFIID-31"/>
</dbReference>
<dbReference type="OMA" id="TMQGNSA"/>
<dbReference type="STRING" id="126957.T1J4R5"/>
<evidence type="ECO:0000256" key="1">
    <source>
        <dbReference type="ARBA" id="ARBA00004123"/>
    </source>
</evidence>
<evidence type="ECO:0000256" key="5">
    <source>
        <dbReference type="ARBA" id="ARBA00023242"/>
    </source>
</evidence>
<dbReference type="PANTHER" id="PTHR48068">
    <property type="entry name" value="TAF9 RNA POLYMERASE II, TATA BOX-BINDING PROTEIN (TBP)-ASSOCIATED FACTOR"/>
    <property type="match status" value="1"/>
</dbReference>
<dbReference type="GO" id="GO:0046982">
    <property type="term" value="F:protein heterodimerization activity"/>
    <property type="evidence" value="ECO:0007669"/>
    <property type="project" value="InterPro"/>
</dbReference>
<keyword evidence="7" id="KW-1185">Reference proteome</keyword>
<dbReference type="FunFam" id="1.10.20.10:FF:000018">
    <property type="entry name" value="Transcription initiation factor TFIID subunit 9"/>
    <property type="match status" value="1"/>
</dbReference>
<dbReference type="PANTHER" id="PTHR48068:SF4">
    <property type="entry name" value="TATA-BOX BINDING PROTEIN ASSOCIATED FACTOR 9"/>
    <property type="match status" value="1"/>
</dbReference>